<dbReference type="STRING" id="747725.A0A168JGE9"/>
<evidence type="ECO:0000313" key="3">
    <source>
        <dbReference type="Proteomes" id="UP000077051"/>
    </source>
</evidence>
<reference evidence="2 3" key="1">
    <citation type="submission" date="2015-06" db="EMBL/GenBank/DDBJ databases">
        <title>Expansion of signal transduction pathways in fungi by whole-genome duplication.</title>
        <authorList>
            <consortium name="DOE Joint Genome Institute"/>
            <person name="Corrochano L.M."/>
            <person name="Kuo A."/>
            <person name="Marcet-Houben M."/>
            <person name="Polaino S."/>
            <person name="Salamov A."/>
            <person name="Villalobos J.M."/>
            <person name="Alvarez M.I."/>
            <person name="Avalos J."/>
            <person name="Benito E.P."/>
            <person name="Benoit I."/>
            <person name="Burger G."/>
            <person name="Camino L.P."/>
            <person name="Canovas D."/>
            <person name="Cerda-Olmedo E."/>
            <person name="Cheng J.-F."/>
            <person name="Dominguez A."/>
            <person name="Elias M."/>
            <person name="Eslava A.P."/>
            <person name="Glaser F."/>
            <person name="Grimwood J."/>
            <person name="Gutierrez G."/>
            <person name="Heitman J."/>
            <person name="Henrissat B."/>
            <person name="Iturriaga E.A."/>
            <person name="Lang B.F."/>
            <person name="Lavin J.L."/>
            <person name="Lee S."/>
            <person name="Li W."/>
            <person name="Lindquist E."/>
            <person name="Lopez-Garcia S."/>
            <person name="Luque E.M."/>
            <person name="Marcos A.T."/>
            <person name="Martin J."/>
            <person name="Mccluskey K."/>
            <person name="Medina H.R."/>
            <person name="Miralles-Duran A."/>
            <person name="Miyazaki A."/>
            <person name="Munoz-Torres E."/>
            <person name="Oguiza J.A."/>
            <person name="Ohm R."/>
            <person name="Olmedo M."/>
            <person name="Orejas M."/>
            <person name="Ortiz-Castellanos L."/>
            <person name="Pisabarro A.G."/>
            <person name="Rodriguez-Romero J."/>
            <person name="Ruiz-Herrera J."/>
            <person name="Ruiz-Vazquez R."/>
            <person name="Sanz C."/>
            <person name="Schackwitz W."/>
            <person name="Schmutz J."/>
            <person name="Shahriari M."/>
            <person name="Shelest E."/>
            <person name="Silva-Franco F."/>
            <person name="Soanes D."/>
            <person name="Syed K."/>
            <person name="Tagua V.G."/>
            <person name="Talbot N.J."/>
            <person name="Thon M."/>
            <person name="De Vries R.P."/>
            <person name="Wiebenga A."/>
            <person name="Yadav J.S."/>
            <person name="Braun E.L."/>
            <person name="Baker S."/>
            <person name="Garre V."/>
            <person name="Horwitz B."/>
            <person name="Torres-Martinez S."/>
            <person name="Idnurm A."/>
            <person name="Herrera-Estrella A."/>
            <person name="Gabaldon T."/>
            <person name="Grigoriev I.V."/>
        </authorList>
    </citation>
    <scope>NUCLEOTIDE SEQUENCE [LARGE SCALE GENOMIC DNA]</scope>
    <source>
        <strain evidence="2 3">CBS 277.49</strain>
    </source>
</reference>
<feature type="transmembrane region" description="Helical" evidence="1">
    <location>
        <begin position="340"/>
        <end position="357"/>
    </location>
</feature>
<keyword evidence="1" id="KW-1133">Transmembrane helix</keyword>
<evidence type="ECO:0000256" key="1">
    <source>
        <dbReference type="SAM" id="Phobius"/>
    </source>
</evidence>
<feature type="transmembrane region" description="Helical" evidence="1">
    <location>
        <begin position="191"/>
        <end position="209"/>
    </location>
</feature>
<feature type="transmembrane region" description="Helical" evidence="1">
    <location>
        <begin position="259"/>
        <end position="277"/>
    </location>
</feature>
<keyword evidence="1" id="KW-0812">Transmembrane</keyword>
<name>A0A168JGE9_MUCCL</name>
<evidence type="ECO:0000313" key="2">
    <source>
        <dbReference type="EMBL" id="OAD01154.1"/>
    </source>
</evidence>
<dbReference type="AlphaFoldDB" id="A0A168JGE9"/>
<dbReference type="OrthoDB" id="2253511at2759"/>
<dbReference type="Proteomes" id="UP000077051">
    <property type="component" value="Unassembled WGS sequence"/>
</dbReference>
<gene>
    <name evidence="2" type="ORF">MUCCIDRAFT_84718</name>
</gene>
<accession>A0A168JGE9</accession>
<dbReference type="EMBL" id="AMYB01000006">
    <property type="protein sequence ID" value="OAD01154.1"/>
    <property type="molecule type" value="Genomic_DNA"/>
</dbReference>
<sequence>MSRTKNSILFYIAVSPLGYVLLTHLHHVLLPFNILQKTACQNPSSLLETYAAPGIHDLLDRIVCVLVRFCSQAVNDPLCFPMTATLVGLATTAYAVMSVERARFKSTTCLTPFMIMMGNVIGTGVIAPMAWLPWYGWSLYKHQKKSKQNQVAINANSGKPLGSKKQNLREKISEYQHQQHSMPYVAPHRTFGIALATLFGQFLPVAILVSHGPSLTQRNILAVFQYFPITYGLFEWIIPFAVSHLDCKTKRGATDSVRLMYTGIASINAFLWYWVWIKWLQTTSAPDFMVKQWIELFFSLGSSGTNPVAYMLMWDIVALLTTFTYWAWLEDGKDGVKTVLYSSLLFGPGAGLALYTMRRESRI</sequence>
<proteinExistence type="predicted"/>
<feature type="transmembrane region" description="Helical" evidence="1">
    <location>
        <begin position="221"/>
        <end position="239"/>
    </location>
</feature>
<feature type="transmembrane region" description="Helical" evidence="1">
    <location>
        <begin position="109"/>
        <end position="131"/>
    </location>
</feature>
<keyword evidence="1" id="KW-0472">Membrane</keyword>
<dbReference type="VEuPathDB" id="FungiDB:MUCCIDRAFT_84718"/>
<feature type="transmembrane region" description="Helical" evidence="1">
    <location>
        <begin position="78"/>
        <end position="97"/>
    </location>
</feature>
<organism evidence="2 3">
    <name type="scientific">Mucor lusitanicus CBS 277.49</name>
    <dbReference type="NCBI Taxonomy" id="747725"/>
    <lineage>
        <taxon>Eukaryota</taxon>
        <taxon>Fungi</taxon>
        <taxon>Fungi incertae sedis</taxon>
        <taxon>Mucoromycota</taxon>
        <taxon>Mucoromycotina</taxon>
        <taxon>Mucoromycetes</taxon>
        <taxon>Mucorales</taxon>
        <taxon>Mucorineae</taxon>
        <taxon>Mucoraceae</taxon>
        <taxon>Mucor</taxon>
    </lineage>
</organism>
<comment type="caution">
    <text evidence="2">The sequence shown here is derived from an EMBL/GenBank/DDBJ whole genome shotgun (WGS) entry which is preliminary data.</text>
</comment>
<feature type="transmembrane region" description="Helical" evidence="1">
    <location>
        <begin position="7"/>
        <end position="25"/>
    </location>
</feature>
<keyword evidence="3" id="KW-1185">Reference proteome</keyword>
<protein>
    <submittedName>
        <fullName evidence="2">Uncharacterized protein</fullName>
    </submittedName>
</protein>